<dbReference type="InterPro" id="IPR000014">
    <property type="entry name" value="PAS"/>
</dbReference>
<evidence type="ECO:0000313" key="5">
    <source>
        <dbReference type="EMBL" id="NYT84993.1"/>
    </source>
</evidence>
<dbReference type="PROSITE" id="PS50112">
    <property type="entry name" value="PAS"/>
    <property type="match status" value="1"/>
</dbReference>
<evidence type="ECO:0000259" key="2">
    <source>
        <dbReference type="PROSITE" id="PS50043"/>
    </source>
</evidence>
<dbReference type="Gene3D" id="3.30.450.20">
    <property type="entry name" value="PAS domain"/>
    <property type="match status" value="3"/>
</dbReference>
<dbReference type="InterPro" id="IPR001610">
    <property type="entry name" value="PAC"/>
</dbReference>
<dbReference type="Proteomes" id="UP000554144">
    <property type="component" value="Unassembled WGS sequence"/>
</dbReference>
<dbReference type="PANTHER" id="PTHR43214:SF38">
    <property type="entry name" value="NITRATE_NITRITE RESPONSE REGULATOR PROTEIN NARL"/>
    <property type="match status" value="1"/>
</dbReference>
<gene>
    <name evidence="5" type="ORF">H0A62_05190</name>
</gene>
<evidence type="ECO:0000259" key="3">
    <source>
        <dbReference type="PROSITE" id="PS50112"/>
    </source>
</evidence>
<comment type="caution">
    <text evidence="5">The sequence shown here is derived from an EMBL/GenBank/DDBJ whole genome shotgun (WGS) entry which is preliminary data.</text>
</comment>
<dbReference type="PANTHER" id="PTHR43214">
    <property type="entry name" value="TWO-COMPONENT RESPONSE REGULATOR"/>
    <property type="match status" value="1"/>
</dbReference>
<dbReference type="Pfam" id="PF13188">
    <property type="entry name" value="PAS_8"/>
    <property type="match status" value="1"/>
</dbReference>
<dbReference type="AlphaFoldDB" id="A0A853H365"/>
<dbReference type="PROSITE" id="PS50113">
    <property type="entry name" value="PAC"/>
    <property type="match status" value="1"/>
</dbReference>
<dbReference type="PROSITE" id="PS50043">
    <property type="entry name" value="HTH_LUXR_2"/>
    <property type="match status" value="1"/>
</dbReference>
<dbReference type="OrthoDB" id="434992at2"/>
<dbReference type="InterPro" id="IPR000700">
    <property type="entry name" value="PAS-assoc_C"/>
</dbReference>
<dbReference type="CDD" id="cd06170">
    <property type="entry name" value="LuxR_C_like"/>
    <property type="match status" value="1"/>
</dbReference>
<accession>A0A853H365</accession>
<organism evidence="5 6">
    <name type="scientific">Pollutimonas harenae</name>
    <dbReference type="NCBI Taxonomy" id="657015"/>
    <lineage>
        <taxon>Bacteria</taxon>
        <taxon>Pseudomonadati</taxon>
        <taxon>Pseudomonadota</taxon>
        <taxon>Betaproteobacteria</taxon>
        <taxon>Burkholderiales</taxon>
        <taxon>Alcaligenaceae</taxon>
        <taxon>Pollutimonas</taxon>
    </lineage>
</organism>
<dbReference type="PRINTS" id="PR00038">
    <property type="entry name" value="HTHLUXR"/>
</dbReference>
<dbReference type="SMART" id="SM00086">
    <property type="entry name" value="PAC"/>
    <property type="match status" value="2"/>
</dbReference>
<dbReference type="Pfam" id="PF00196">
    <property type="entry name" value="GerE"/>
    <property type="match status" value="1"/>
</dbReference>
<dbReference type="Pfam" id="PF08448">
    <property type="entry name" value="PAS_4"/>
    <property type="match status" value="1"/>
</dbReference>
<dbReference type="InterPro" id="IPR000792">
    <property type="entry name" value="Tscrpt_reg_LuxR_C"/>
</dbReference>
<evidence type="ECO:0000259" key="4">
    <source>
        <dbReference type="PROSITE" id="PS50113"/>
    </source>
</evidence>
<dbReference type="InterPro" id="IPR013656">
    <property type="entry name" value="PAS_4"/>
</dbReference>
<reference evidence="5 6" key="1">
    <citation type="submission" date="2020-07" db="EMBL/GenBank/DDBJ databases">
        <title>Taxonomic revisions and descriptions of new bacterial species based on genomic comparisons in the high-G+C-content subgroup of the family Alcaligenaceae.</title>
        <authorList>
            <person name="Szabo A."/>
            <person name="Felfoldi T."/>
        </authorList>
    </citation>
    <scope>NUCLEOTIDE SEQUENCE [LARGE SCALE GENOMIC DNA]</scope>
    <source>
        <strain evidence="5 6">DSM 25667</strain>
    </source>
</reference>
<dbReference type="SUPFAM" id="SSF55785">
    <property type="entry name" value="PYP-like sensor domain (PAS domain)"/>
    <property type="match status" value="3"/>
</dbReference>
<protein>
    <submittedName>
        <fullName evidence="5">Helix-turn-helix transcriptional regulator</fullName>
    </submittedName>
</protein>
<feature type="domain" description="HTH luxR-type" evidence="2">
    <location>
        <begin position="419"/>
        <end position="484"/>
    </location>
</feature>
<dbReference type="GO" id="GO:0003677">
    <property type="term" value="F:DNA binding"/>
    <property type="evidence" value="ECO:0007669"/>
    <property type="project" value="UniProtKB-KW"/>
</dbReference>
<evidence type="ECO:0000313" key="6">
    <source>
        <dbReference type="Proteomes" id="UP000554144"/>
    </source>
</evidence>
<dbReference type="Pfam" id="PF00989">
    <property type="entry name" value="PAS"/>
    <property type="match status" value="1"/>
</dbReference>
<feature type="domain" description="PAS" evidence="3">
    <location>
        <begin position="265"/>
        <end position="307"/>
    </location>
</feature>
<evidence type="ECO:0000256" key="1">
    <source>
        <dbReference type="ARBA" id="ARBA00023125"/>
    </source>
</evidence>
<dbReference type="GO" id="GO:0006355">
    <property type="term" value="P:regulation of DNA-templated transcription"/>
    <property type="evidence" value="ECO:0007669"/>
    <property type="project" value="InterPro"/>
</dbReference>
<dbReference type="InterPro" id="IPR016032">
    <property type="entry name" value="Sig_transdc_resp-reg_C-effctor"/>
</dbReference>
<dbReference type="InterPro" id="IPR013767">
    <property type="entry name" value="PAS_fold"/>
</dbReference>
<dbReference type="EMBL" id="JACCEV010000001">
    <property type="protein sequence ID" value="NYT84993.1"/>
    <property type="molecule type" value="Genomic_DNA"/>
</dbReference>
<dbReference type="InterPro" id="IPR035965">
    <property type="entry name" value="PAS-like_dom_sf"/>
</dbReference>
<proteinExistence type="predicted"/>
<dbReference type="SMART" id="SM00421">
    <property type="entry name" value="HTH_LUXR"/>
    <property type="match status" value="1"/>
</dbReference>
<keyword evidence="6" id="KW-1185">Reference proteome</keyword>
<dbReference type="RefSeq" id="WP_130037583.1">
    <property type="nucleotide sequence ID" value="NZ_JACCEV010000001.1"/>
</dbReference>
<dbReference type="NCBIfam" id="TIGR00229">
    <property type="entry name" value="sensory_box"/>
    <property type="match status" value="2"/>
</dbReference>
<feature type="domain" description="PAC" evidence="4">
    <location>
        <begin position="337"/>
        <end position="387"/>
    </location>
</feature>
<dbReference type="Gene3D" id="3.40.50.2300">
    <property type="match status" value="1"/>
</dbReference>
<keyword evidence="1" id="KW-0238">DNA-binding</keyword>
<dbReference type="InterPro" id="IPR039420">
    <property type="entry name" value="WalR-like"/>
</dbReference>
<dbReference type="SUPFAM" id="SSF46894">
    <property type="entry name" value="C-terminal effector domain of the bipartite response regulators"/>
    <property type="match status" value="1"/>
</dbReference>
<dbReference type="SMART" id="SM00091">
    <property type="entry name" value="PAS"/>
    <property type="match status" value="3"/>
</dbReference>
<name>A0A853H365_9BURK</name>
<dbReference type="CDD" id="cd00130">
    <property type="entry name" value="PAS"/>
    <property type="match status" value="1"/>
</dbReference>
<sequence length="500" mass="55670">MKQISSVFTTEHGHLLEIIDGLIEGIILLDMNRHIAWANDTALSMHGAAELSELGGTASGYRKRYTLRYRNQRKLLAGQYPMYRALAGDAFKDMVVEVTCSHDPDFYRVHQARGLVLNQAQGKPVGVVLVLLDVTERYSAEERFEKTFSTNPAPAVICSLEDRRYVKVNQGFLQMTGYERQDILDHCFDEIDILGDASERQSAEERLAEGRTISQMETCIPLPDGTDKLVVVAGQPIEVGEAECMLFTFNDLEPRRKAESALRYSEERFSKAFRLAPVPMVLSTLQGSVLEVNDAFVDTTGYTLDALGEENALAGLSTESGLYEATLATLKEGTGVRNRDFRLRTHGGQLLDCLVSAEPVVIEDRPCILGVIQDITERKRSETELMAAIEAVMQDTSWFSQTVIEKLAQIRQPHDAPSSNSLLADLTPREREILGLICQGLSDLDIARTLSVSHHTVRNHVASLYSKLQVHRRSAAIVWARERGVVGHEKSPRAKRSGSR</sequence>